<dbReference type="AlphaFoldDB" id="A0AAD3SAZ8"/>
<proteinExistence type="predicted"/>
<organism evidence="1 2">
    <name type="scientific">Nepenthes gracilis</name>
    <name type="common">Slender pitcher plant</name>
    <dbReference type="NCBI Taxonomy" id="150966"/>
    <lineage>
        <taxon>Eukaryota</taxon>
        <taxon>Viridiplantae</taxon>
        <taxon>Streptophyta</taxon>
        <taxon>Embryophyta</taxon>
        <taxon>Tracheophyta</taxon>
        <taxon>Spermatophyta</taxon>
        <taxon>Magnoliopsida</taxon>
        <taxon>eudicotyledons</taxon>
        <taxon>Gunneridae</taxon>
        <taxon>Pentapetalae</taxon>
        <taxon>Caryophyllales</taxon>
        <taxon>Nepenthaceae</taxon>
        <taxon>Nepenthes</taxon>
    </lineage>
</organism>
<name>A0AAD3SAZ8_NEPGR</name>
<comment type="caution">
    <text evidence="1">The sequence shown here is derived from an EMBL/GenBank/DDBJ whole genome shotgun (WGS) entry which is preliminary data.</text>
</comment>
<evidence type="ECO:0000313" key="2">
    <source>
        <dbReference type="Proteomes" id="UP001279734"/>
    </source>
</evidence>
<reference evidence="1" key="1">
    <citation type="submission" date="2023-05" db="EMBL/GenBank/DDBJ databases">
        <title>Nepenthes gracilis genome sequencing.</title>
        <authorList>
            <person name="Fukushima K."/>
        </authorList>
    </citation>
    <scope>NUCLEOTIDE SEQUENCE</scope>
    <source>
        <strain evidence="1">SING2019-196</strain>
    </source>
</reference>
<gene>
    <name evidence="1" type="ORF">Nepgr_009269</name>
</gene>
<dbReference type="Proteomes" id="UP001279734">
    <property type="component" value="Unassembled WGS sequence"/>
</dbReference>
<dbReference type="EMBL" id="BSYO01000007">
    <property type="protein sequence ID" value="GMH07429.1"/>
    <property type="molecule type" value="Genomic_DNA"/>
</dbReference>
<keyword evidence="2" id="KW-1185">Reference proteome</keyword>
<protein>
    <submittedName>
        <fullName evidence="1">Uncharacterized protein</fullName>
    </submittedName>
</protein>
<evidence type="ECO:0000313" key="1">
    <source>
        <dbReference type="EMBL" id="GMH07429.1"/>
    </source>
</evidence>
<sequence>MRKLGCSFGPNSGGFYSELTALNQLTKNFFNANSDFFIFAFSGQRELTDLMREIQIEFPETLMQEEPPARS</sequence>
<accession>A0AAD3SAZ8</accession>